<name>A6HNM5_RAT</name>
<organism evidence="1 2">
    <name type="scientific">Rattus norvegicus</name>
    <name type="common">Rat</name>
    <dbReference type="NCBI Taxonomy" id="10116"/>
    <lineage>
        <taxon>Eukaryota</taxon>
        <taxon>Metazoa</taxon>
        <taxon>Chordata</taxon>
        <taxon>Craniata</taxon>
        <taxon>Vertebrata</taxon>
        <taxon>Euteleostomi</taxon>
        <taxon>Mammalia</taxon>
        <taxon>Eutheria</taxon>
        <taxon>Euarchontoglires</taxon>
        <taxon>Glires</taxon>
        <taxon>Rodentia</taxon>
        <taxon>Myomorpha</taxon>
        <taxon>Muroidea</taxon>
        <taxon>Muridae</taxon>
        <taxon>Murinae</taxon>
        <taxon>Rattus</taxon>
    </lineage>
</organism>
<evidence type="ECO:0000313" key="1">
    <source>
        <dbReference type="EMBL" id="EDL79626.1"/>
    </source>
</evidence>
<dbReference type="AlphaFoldDB" id="A6HNM5"/>
<proteinExistence type="predicted"/>
<gene>
    <name evidence="1" type="primary">RGD1309969</name>
    <name evidence="1" type="ORF">rCG_27400</name>
</gene>
<dbReference type="Proteomes" id="UP000234681">
    <property type="component" value="Chromosome 3"/>
</dbReference>
<evidence type="ECO:0000313" key="2">
    <source>
        <dbReference type="Proteomes" id="UP000234681"/>
    </source>
</evidence>
<reference evidence="2" key="1">
    <citation type="submission" date="2005-09" db="EMBL/GenBank/DDBJ databases">
        <authorList>
            <person name="Mural R.J."/>
            <person name="Li P.W."/>
            <person name="Adams M.D."/>
            <person name="Amanatides P.G."/>
            <person name="Baden-Tillson H."/>
            <person name="Barnstead M."/>
            <person name="Chin S.H."/>
            <person name="Dew I."/>
            <person name="Evans C.A."/>
            <person name="Ferriera S."/>
            <person name="Flanigan M."/>
            <person name="Fosler C."/>
            <person name="Glodek A."/>
            <person name="Gu Z."/>
            <person name="Holt R.A."/>
            <person name="Jennings D."/>
            <person name="Kraft C.L."/>
            <person name="Lu F."/>
            <person name="Nguyen T."/>
            <person name="Nusskern D.R."/>
            <person name="Pfannkoch C.M."/>
            <person name="Sitter C."/>
            <person name="Sutton G.G."/>
            <person name="Venter J.C."/>
            <person name="Wang Z."/>
            <person name="Woodage T."/>
            <person name="Zheng X.H."/>
            <person name="Zhong F."/>
        </authorList>
    </citation>
    <scope>NUCLEOTIDE SEQUENCE [LARGE SCALE GENOMIC DNA]</scope>
    <source>
        <strain>BN</strain>
        <strain evidence="2">Sprague-Dawley</strain>
    </source>
</reference>
<accession>A6HNM5</accession>
<protein>
    <submittedName>
        <fullName evidence="1">Similar to RIKEN cDNA 2600010E01</fullName>
    </submittedName>
</protein>
<dbReference type="EMBL" id="CH473949">
    <property type="protein sequence ID" value="EDL79626.1"/>
    <property type="molecule type" value="Genomic_DNA"/>
</dbReference>
<sequence length="118" mass="12711">MCIAQKKCLQIFAHRVLHCSFPVECVCTLNTGGPLQKAVESLRTKGSVVGRTLIPQSSRGARTVSGMACVVSVLASREGCAGVRKLPLQQGSVVAGLYLLYIRQGEIGTWTRFTCSLR</sequence>